<feature type="transmembrane region" description="Helical" evidence="5">
    <location>
        <begin position="100"/>
        <end position="117"/>
    </location>
</feature>
<feature type="transmembrane region" description="Helical" evidence="5">
    <location>
        <begin position="44"/>
        <end position="65"/>
    </location>
</feature>
<dbReference type="Pfam" id="PF01925">
    <property type="entry name" value="TauE"/>
    <property type="match status" value="1"/>
</dbReference>
<keyword evidence="2 5" id="KW-0812">Transmembrane</keyword>
<protein>
    <recommendedName>
        <fullName evidence="5">Probable membrane transporter protein</fullName>
    </recommendedName>
</protein>
<dbReference type="Proteomes" id="UP001204798">
    <property type="component" value="Unassembled WGS sequence"/>
</dbReference>
<gene>
    <name evidence="6" type="ORF">M2350_003694</name>
</gene>
<comment type="subcellular location">
    <subcellularLocation>
        <location evidence="5">Cell membrane</location>
        <topology evidence="5">Multi-pass membrane protein</topology>
    </subcellularLocation>
    <subcellularLocation>
        <location evidence="1">Membrane</location>
        <topology evidence="1">Multi-pass membrane protein</topology>
    </subcellularLocation>
</comment>
<name>A0ABT2ETE5_9BACT</name>
<reference evidence="6 7" key="1">
    <citation type="submission" date="2022-08" db="EMBL/GenBank/DDBJ databases">
        <title>Bacterial and archaeal communities from various locations to study Microbial Dark Matter (Phase II).</title>
        <authorList>
            <person name="Stepanauskas R."/>
        </authorList>
    </citation>
    <scope>NUCLEOTIDE SEQUENCE [LARGE SCALE GENOMIC DNA]</scope>
    <source>
        <strain evidence="6 7">PD1</strain>
    </source>
</reference>
<evidence type="ECO:0000313" key="6">
    <source>
        <dbReference type="EMBL" id="MCS3921248.1"/>
    </source>
</evidence>
<feature type="transmembrane region" description="Helical" evidence="5">
    <location>
        <begin position="71"/>
        <end position="88"/>
    </location>
</feature>
<proteinExistence type="inferred from homology"/>
<keyword evidence="3 5" id="KW-1133">Transmembrane helix</keyword>
<dbReference type="EMBL" id="JANUCP010000011">
    <property type="protein sequence ID" value="MCS3921248.1"/>
    <property type="molecule type" value="Genomic_DNA"/>
</dbReference>
<evidence type="ECO:0000256" key="2">
    <source>
        <dbReference type="ARBA" id="ARBA00022692"/>
    </source>
</evidence>
<comment type="similarity">
    <text evidence="5">Belongs to the 4-toluene sulfonate uptake permease (TSUP) (TC 2.A.102) family.</text>
</comment>
<feature type="transmembrane region" description="Helical" evidence="5">
    <location>
        <begin position="176"/>
        <end position="193"/>
    </location>
</feature>
<dbReference type="InterPro" id="IPR002781">
    <property type="entry name" value="TM_pro_TauE-like"/>
</dbReference>
<organism evidence="6 7">
    <name type="scientific">Candidatus Fervidibacter sacchari</name>
    <dbReference type="NCBI Taxonomy" id="1448929"/>
    <lineage>
        <taxon>Bacteria</taxon>
        <taxon>Candidatus Fervidibacterota</taxon>
        <taxon>Candidatus Fervidibacter</taxon>
    </lineage>
</organism>
<evidence type="ECO:0000313" key="7">
    <source>
        <dbReference type="Proteomes" id="UP001204798"/>
    </source>
</evidence>
<feature type="transmembrane region" description="Helical" evidence="5">
    <location>
        <begin position="230"/>
        <end position="247"/>
    </location>
</feature>
<feature type="transmembrane region" description="Helical" evidence="5">
    <location>
        <begin position="199"/>
        <end position="218"/>
    </location>
</feature>
<evidence type="ECO:0000256" key="1">
    <source>
        <dbReference type="ARBA" id="ARBA00004141"/>
    </source>
</evidence>
<evidence type="ECO:0000256" key="4">
    <source>
        <dbReference type="ARBA" id="ARBA00023136"/>
    </source>
</evidence>
<accession>A0ABT2ETE5</accession>
<keyword evidence="7" id="KW-1185">Reference proteome</keyword>
<comment type="caution">
    <text evidence="6">The sequence shown here is derived from an EMBL/GenBank/DDBJ whole genome shotgun (WGS) entry which is preliminary data.</text>
</comment>
<feature type="transmembrane region" description="Helical" evidence="5">
    <location>
        <begin position="137"/>
        <end position="169"/>
    </location>
</feature>
<dbReference type="PANTHER" id="PTHR43701:SF2">
    <property type="entry name" value="MEMBRANE TRANSPORTER PROTEIN YJNA-RELATED"/>
    <property type="match status" value="1"/>
</dbReference>
<keyword evidence="5" id="KW-1003">Cell membrane</keyword>
<evidence type="ECO:0000256" key="5">
    <source>
        <dbReference type="RuleBase" id="RU363041"/>
    </source>
</evidence>
<keyword evidence="4 5" id="KW-0472">Membrane</keyword>
<evidence type="ECO:0000256" key="3">
    <source>
        <dbReference type="ARBA" id="ARBA00022989"/>
    </source>
</evidence>
<feature type="transmembrane region" description="Helical" evidence="5">
    <location>
        <begin position="6"/>
        <end position="32"/>
    </location>
</feature>
<sequence length="258" mass="27371">MIRLFVSAVIGLVAGMMGGLVGLGGGVFMVPLMTELLKVRQHEAHGTSLVAIVFTGTIGAIAYGLQKSVDIVAAILLAATAVLTARWGAKWTTVLPEWKLKRYFGAFLIFVASLMLLKPYLPTFHLGTSLWGKVISLLVTGVFTGFLSGMMGVGGGLIMVPVMVLLIGLSQHTAQGTSLLVMVPTGIAGAWTHWKLGHIVLHIVPGLIFGTLVGTSLGAEIAHSLPENQLRLVFVVFIAAMSIRYLTSRPSEKNSPKV</sequence>
<dbReference type="PANTHER" id="PTHR43701">
    <property type="entry name" value="MEMBRANE TRANSPORTER PROTEIN MJ0441-RELATED"/>
    <property type="match status" value="1"/>
</dbReference>
<dbReference type="InterPro" id="IPR051598">
    <property type="entry name" value="TSUP/Inactive_protease-like"/>
</dbReference>